<dbReference type="CDD" id="cd17534">
    <property type="entry name" value="REC_DC-like"/>
    <property type="match status" value="1"/>
</dbReference>
<dbReference type="PANTHER" id="PTHR44591">
    <property type="entry name" value="STRESS RESPONSE REGULATOR PROTEIN 1"/>
    <property type="match status" value="1"/>
</dbReference>
<evidence type="ECO:0000313" key="4">
    <source>
        <dbReference type="EMBL" id="APG28364.1"/>
    </source>
</evidence>
<dbReference type="EMBL" id="CP015519">
    <property type="protein sequence ID" value="APG28364.1"/>
    <property type="molecule type" value="Genomic_DNA"/>
</dbReference>
<keyword evidence="5" id="KW-1185">Reference proteome</keyword>
<keyword evidence="1 2" id="KW-0597">Phosphoprotein</keyword>
<dbReference type="SUPFAM" id="SSF52172">
    <property type="entry name" value="CheY-like"/>
    <property type="match status" value="1"/>
</dbReference>
<proteinExistence type="predicted"/>
<dbReference type="Gene3D" id="3.40.50.2300">
    <property type="match status" value="1"/>
</dbReference>
<name>A0A1L3GR19_9BACT</name>
<accession>A0A1L3GR19</accession>
<dbReference type="InterPro" id="IPR011006">
    <property type="entry name" value="CheY-like_superfamily"/>
</dbReference>
<reference evidence="4 5" key="1">
    <citation type="journal article" date="2017" name="Genome Announc.">
        <title>Complete Genome Sequences of Two Acetylene-Fermenting Pelobacter acetylenicus Strains.</title>
        <authorList>
            <person name="Sutton J.M."/>
            <person name="Baesman S.M."/>
            <person name="Fierst J.L."/>
            <person name="Poret-Peterson A.T."/>
            <person name="Oremland R.S."/>
            <person name="Dunlap D.S."/>
            <person name="Akob D.M."/>
        </authorList>
    </citation>
    <scope>NUCLEOTIDE SEQUENCE [LARGE SCALE GENOMIC DNA]</scope>
    <source>
        <strain evidence="4 5">SFB93</strain>
    </source>
</reference>
<gene>
    <name evidence="4" type="ORF">A7E78_11190</name>
</gene>
<dbReference type="KEGG" id="pef:A7E78_11190"/>
<feature type="domain" description="Response regulatory" evidence="3">
    <location>
        <begin position="8"/>
        <end position="123"/>
    </location>
</feature>
<dbReference type="GO" id="GO:0000160">
    <property type="term" value="P:phosphorelay signal transduction system"/>
    <property type="evidence" value="ECO:0007669"/>
    <property type="project" value="InterPro"/>
</dbReference>
<evidence type="ECO:0000256" key="1">
    <source>
        <dbReference type="ARBA" id="ARBA00022553"/>
    </source>
</evidence>
<dbReference type="Pfam" id="PF00072">
    <property type="entry name" value="Response_reg"/>
    <property type="match status" value="1"/>
</dbReference>
<dbReference type="SMART" id="SM00448">
    <property type="entry name" value="REC"/>
    <property type="match status" value="1"/>
</dbReference>
<dbReference type="RefSeq" id="WP_072284394.1">
    <property type="nucleotide sequence ID" value="NZ_CP015519.1"/>
</dbReference>
<dbReference type="InterPro" id="IPR001789">
    <property type="entry name" value="Sig_transdc_resp-reg_receiver"/>
</dbReference>
<dbReference type="STRING" id="1842532.A7E78_11190"/>
<dbReference type="AlphaFoldDB" id="A0A1L3GR19"/>
<dbReference type="OrthoDB" id="9790791at2"/>
<organism evidence="4 5">
    <name type="scientific">Syntrophotalea acetylenivorans</name>
    <dbReference type="NCBI Taxonomy" id="1842532"/>
    <lineage>
        <taxon>Bacteria</taxon>
        <taxon>Pseudomonadati</taxon>
        <taxon>Thermodesulfobacteriota</taxon>
        <taxon>Desulfuromonadia</taxon>
        <taxon>Desulfuromonadales</taxon>
        <taxon>Syntrophotaleaceae</taxon>
        <taxon>Syntrophotalea</taxon>
    </lineage>
</organism>
<feature type="modified residue" description="4-aspartylphosphate" evidence="2">
    <location>
        <position position="58"/>
    </location>
</feature>
<evidence type="ECO:0000313" key="5">
    <source>
        <dbReference type="Proteomes" id="UP000182517"/>
    </source>
</evidence>
<evidence type="ECO:0000259" key="3">
    <source>
        <dbReference type="PROSITE" id="PS50110"/>
    </source>
</evidence>
<protein>
    <recommendedName>
        <fullName evidence="3">Response regulatory domain-containing protein</fullName>
    </recommendedName>
</protein>
<dbReference type="PROSITE" id="PS50110">
    <property type="entry name" value="RESPONSE_REGULATORY"/>
    <property type="match status" value="1"/>
</dbReference>
<dbReference type="InterPro" id="IPR050595">
    <property type="entry name" value="Bact_response_regulator"/>
</dbReference>
<evidence type="ECO:0000256" key="2">
    <source>
        <dbReference type="PROSITE-ProRule" id="PRU00169"/>
    </source>
</evidence>
<sequence>MNENNKVRILLVEDEAITALAMNMALENMGYATCEPVATGRKALERLPLDKPDVILMDINLTGNMDGIETAHEVRALGPTPIIFISGYSSNELMERAKAIDPVAIFVKPVRPQELQTAIETALKDRKVP</sequence>
<dbReference type="PANTHER" id="PTHR44591:SF3">
    <property type="entry name" value="RESPONSE REGULATORY DOMAIN-CONTAINING PROTEIN"/>
    <property type="match status" value="1"/>
</dbReference>
<dbReference type="Proteomes" id="UP000182517">
    <property type="component" value="Chromosome"/>
</dbReference>